<dbReference type="Pfam" id="PF00566">
    <property type="entry name" value="RabGAP-TBC"/>
    <property type="match status" value="1"/>
</dbReference>
<dbReference type="InterPro" id="IPR035969">
    <property type="entry name" value="Rab-GAP_TBC_sf"/>
</dbReference>
<feature type="region of interest" description="Disordered" evidence="2">
    <location>
        <begin position="665"/>
        <end position="721"/>
    </location>
</feature>
<feature type="compositionally biased region" description="Low complexity" evidence="2">
    <location>
        <begin position="398"/>
        <end position="411"/>
    </location>
</feature>
<dbReference type="SUPFAM" id="SSF47923">
    <property type="entry name" value="Ypt/Rab-GAP domain of gyp1p"/>
    <property type="match status" value="2"/>
</dbReference>
<evidence type="ECO:0000256" key="2">
    <source>
        <dbReference type="SAM" id="MobiDB-lite"/>
    </source>
</evidence>
<dbReference type="OrthoDB" id="27140at2759"/>
<dbReference type="EMBL" id="MDYL01000002">
    <property type="protein sequence ID" value="OQD77899.1"/>
    <property type="molecule type" value="Genomic_DNA"/>
</dbReference>
<organism evidence="4 5">
    <name type="scientific">Penicillium decumbens</name>
    <dbReference type="NCBI Taxonomy" id="69771"/>
    <lineage>
        <taxon>Eukaryota</taxon>
        <taxon>Fungi</taxon>
        <taxon>Dikarya</taxon>
        <taxon>Ascomycota</taxon>
        <taxon>Pezizomycotina</taxon>
        <taxon>Eurotiomycetes</taxon>
        <taxon>Eurotiomycetidae</taxon>
        <taxon>Eurotiales</taxon>
        <taxon>Aspergillaceae</taxon>
        <taxon>Penicillium</taxon>
    </lineage>
</organism>
<dbReference type="PROSITE" id="PS50086">
    <property type="entry name" value="TBC_RABGAP"/>
    <property type="match status" value="1"/>
</dbReference>
<evidence type="ECO:0000256" key="1">
    <source>
        <dbReference type="ARBA" id="ARBA00022468"/>
    </source>
</evidence>
<dbReference type="Gene3D" id="1.10.472.80">
    <property type="entry name" value="Ypt/Rab-GAP domain of gyp1p, domain 3"/>
    <property type="match status" value="1"/>
</dbReference>
<dbReference type="PANTHER" id="PTHR22957">
    <property type="entry name" value="TBC1 DOMAIN FAMILY MEMBER GTPASE-ACTIVATING PROTEIN"/>
    <property type="match status" value="1"/>
</dbReference>
<dbReference type="AlphaFoldDB" id="A0A1V6PLJ8"/>
<dbReference type="OMA" id="SPWQTLR"/>
<feature type="compositionally biased region" description="Basic and acidic residues" evidence="2">
    <location>
        <begin position="626"/>
        <end position="638"/>
    </location>
</feature>
<keyword evidence="5" id="KW-1185">Reference proteome</keyword>
<dbReference type="FunFam" id="1.10.472.80:FF:000038">
    <property type="entry name" value="TBC1 domain family member 5"/>
    <property type="match status" value="1"/>
</dbReference>
<feature type="domain" description="Rab-GAP TBC" evidence="3">
    <location>
        <begin position="36"/>
        <end position="298"/>
    </location>
</feature>
<evidence type="ECO:0000313" key="5">
    <source>
        <dbReference type="Proteomes" id="UP000191522"/>
    </source>
</evidence>
<proteinExistence type="predicted"/>
<sequence>MRTIEETRKRWEILFADNDTPSDLRATLRGEQGGKLCNDGLRSICWKVFLLFEGLEREEWSRKLGESREAYEALHAHFLKFVEHPDDVESTVDPLADDEGSPWQTLRNDEKLRAEILQDVDRCMQENLFFQEPATKKKLTDVLFVYSKLNPDVGYRQGMHELLAPILWVIDRDSVQPESEQSTNDEGNTSMLDLLDPKFVEHDSFTLFLSVMQTARIFYEHSETQSANGEIDVIPIVNRCQYLHNEALMIIDQELAEHLHAVDVLPQIFLTRWMRLLFGREFPFDDVLMMWDLLFAHGLRSDLVDFTCIAMLLRIRWQLLKADYSGALSMLLRYPSPQPHAAQTFVQDALYLENNPTAERGSFIISKYSGREPESKRHSQSRVRPARAAHLWEEFRNRSNSNSSASSPTSNGPKGLETLLQDVSQGIQRRTESWGVAKAVRGAVTEARRNMQNMHYEPGPRPGPSLRRPSSTIVSNLVPKKPTPTELGLEKKISLLEERNKELASALGDALEDLRSQLATAKDLDSNANDAMEQALTRAESVRDCLEDSSLPPPIASRPQFTRVDGEPADLAPSPPSPPISSAANSFEDVAQKDQKSTPQPDAGATGPYAESGTNRVVSTATNSENPDRQAKAGRERPQPNIVRPSLSDAGFSWMLEGSRNLSTFVSSASVPPEQTRHQGSPRSRGRGDPLFGNGGEENPRTEAEHDELALHSLRGAQGPL</sequence>
<feature type="compositionally biased region" description="Basic and acidic residues" evidence="2">
    <location>
        <begin position="698"/>
        <end position="710"/>
    </location>
</feature>
<dbReference type="Proteomes" id="UP000191522">
    <property type="component" value="Unassembled WGS sequence"/>
</dbReference>
<gene>
    <name evidence="4" type="ORF">PENDEC_c002G01897</name>
</gene>
<protein>
    <recommendedName>
        <fullName evidence="3">Rab-GAP TBC domain-containing protein</fullName>
    </recommendedName>
</protein>
<dbReference type="STRING" id="69771.A0A1V6PLJ8"/>
<keyword evidence="1" id="KW-0343">GTPase activation</keyword>
<evidence type="ECO:0000313" key="4">
    <source>
        <dbReference type="EMBL" id="OQD77899.1"/>
    </source>
</evidence>
<reference evidence="5" key="1">
    <citation type="journal article" date="2017" name="Nat. Microbiol.">
        <title>Global analysis of biosynthetic gene clusters reveals vast potential of secondary metabolite production in Penicillium species.</title>
        <authorList>
            <person name="Nielsen J.C."/>
            <person name="Grijseels S."/>
            <person name="Prigent S."/>
            <person name="Ji B."/>
            <person name="Dainat J."/>
            <person name="Nielsen K.F."/>
            <person name="Frisvad J.C."/>
            <person name="Workman M."/>
            <person name="Nielsen J."/>
        </authorList>
    </citation>
    <scope>NUCLEOTIDE SEQUENCE [LARGE SCALE GENOMIC DNA]</scope>
    <source>
        <strain evidence="5">IBT 11843</strain>
    </source>
</reference>
<name>A0A1V6PLJ8_PENDC</name>
<dbReference type="Gene3D" id="1.10.8.270">
    <property type="entry name" value="putative rabgap domain of human tbc1 domain family member 14 like domains"/>
    <property type="match status" value="1"/>
</dbReference>
<feature type="region of interest" description="Disordered" evidence="2">
    <location>
        <begin position="539"/>
        <end position="647"/>
    </location>
</feature>
<feature type="region of interest" description="Disordered" evidence="2">
    <location>
        <begin position="363"/>
        <end position="417"/>
    </location>
</feature>
<dbReference type="SMART" id="SM00164">
    <property type="entry name" value="TBC"/>
    <property type="match status" value="1"/>
</dbReference>
<feature type="compositionally biased region" description="Basic residues" evidence="2">
    <location>
        <begin position="378"/>
        <end position="387"/>
    </location>
</feature>
<dbReference type="InterPro" id="IPR000195">
    <property type="entry name" value="Rab-GAP-TBC_dom"/>
</dbReference>
<comment type="caution">
    <text evidence="4">The sequence shown here is derived from an EMBL/GenBank/DDBJ whole genome shotgun (WGS) entry which is preliminary data.</text>
</comment>
<dbReference type="FunFam" id="1.10.8.270:FF:000031">
    <property type="entry name" value="TBC1 domain family member 5"/>
    <property type="match status" value="1"/>
</dbReference>
<evidence type="ECO:0000259" key="3">
    <source>
        <dbReference type="PROSITE" id="PS50086"/>
    </source>
</evidence>
<dbReference type="PANTHER" id="PTHR22957:SF337">
    <property type="entry name" value="TBC1 DOMAIN FAMILY MEMBER 5"/>
    <property type="match status" value="1"/>
</dbReference>
<feature type="compositionally biased region" description="Polar residues" evidence="2">
    <location>
        <begin position="612"/>
        <end position="625"/>
    </location>
</feature>
<dbReference type="GO" id="GO:0005096">
    <property type="term" value="F:GTPase activator activity"/>
    <property type="evidence" value="ECO:0007669"/>
    <property type="project" value="UniProtKB-KW"/>
</dbReference>
<accession>A0A1V6PLJ8</accession>